<keyword evidence="5 9" id="KW-0378">Hydrolase</keyword>
<feature type="compositionally biased region" description="Acidic residues" evidence="10">
    <location>
        <begin position="387"/>
        <end position="437"/>
    </location>
</feature>
<dbReference type="Pfam" id="PF00481">
    <property type="entry name" value="PP2C"/>
    <property type="match status" value="2"/>
</dbReference>
<keyword evidence="7 9" id="KW-0904">Protein phosphatase</keyword>
<organism evidence="12 13">
    <name type="scientific">Ceratina calcarata</name>
    <dbReference type="NCBI Taxonomy" id="156304"/>
    <lineage>
        <taxon>Eukaryota</taxon>
        <taxon>Metazoa</taxon>
        <taxon>Ecdysozoa</taxon>
        <taxon>Arthropoda</taxon>
        <taxon>Hexapoda</taxon>
        <taxon>Insecta</taxon>
        <taxon>Pterygota</taxon>
        <taxon>Neoptera</taxon>
        <taxon>Endopterygota</taxon>
        <taxon>Hymenoptera</taxon>
        <taxon>Apocrita</taxon>
        <taxon>Aculeata</taxon>
        <taxon>Apoidea</taxon>
        <taxon>Anthophila</taxon>
        <taxon>Apidae</taxon>
        <taxon>Ceratina</taxon>
        <taxon>Zadontomerus</taxon>
    </lineage>
</organism>
<dbReference type="SUPFAM" id="SSF81606">
    <property type="entry name" value="PP2C-like"/>
    <property type="match status" value="2"/>
</dbReference>
<keyword evidence="8" id="KW-0464">Manganese</keyword>
<dbReference type="Gene3D" id="3.60.40.10">
    <property type="entry name" value="PPM-type phosphatase domain"/>
    <property type="match status" value="2"/>
</dbReference>
<dbReference type="GeneID" id="108632055"/>
<evidence type="ECO:0000256" key="7">
    <source>
        <dbReference type="ARBA" id="ARBA00022912"/>
    </source>
</evidence>
<dbReference type="KEGG" id="ccal:108632055"/>
<evidence type="ECO:0000256" key="10">
    <source>
        <dbReference type="SAM" id="MobiDB-lite"/>
    </source>
</evidence>
<dbReference type="CDD" id="cd00143">
    <property type="entry name" value="PP2Cc"/>
    <property type="match status" value="1"/>
</dbReference>
<keyword evidence="4" id="KW-0479">Metal-binding</keyword>
<comment type="similarity">
    <text evidence="2 9">Belongs to the PP2C family.</text>
</comment>
<dbReference type="Proteomes" id="UP000694925">
    <property type="component" value="Unplaced"/>
</dbReference>
<feature type="compositionally biased region" description="Low complexity" evidence="10">
    <location>
        <begin position="191"/>
        <end position="204"/>
    </location>
</feature>
<keyword evidence="12" id="KW-1185">Reference proteome</keyword>
<dbReference type="PROSITE" id="PS01032">
    <property type="entry name" value="PPM_1"/>
    <property type="match status" value="1"/>
</dbReference>
<comment type="cofactor">
    <cofactor evidence="1">
        <name>Mn(2+)</name>
        <dbReference type="ChEBI" id="CHEBI:29035"/>
    </cofactor>
</comment>
<feature type="region of interest" description="Disordered" evidence="10">
    <location>
        <begin position="155"/>
        <end position="439"/>
    </location>
</feature>
<dbReference type="InterPro" id="IPR036457">
    <property type="entry name" value="PPM-type-like_dom_sf"/>
</dbReference>
<accession>A0AAJ7JFR7</accession>
<evidence type="ECO:0000256" key="6">
    <source>
        <dbReference type="ARBA" id="ARBA00022842"/>
    </source>
</evidence>
<keyword evidence="6" id="KW-0460">Magnesium</keyword>
<feature type="region of interest" description="Disordered" evidence="10">
    <location>
        <begin position="118"/>
        <end position="138"/>
    </location>
</feature>
<evidence type="ECO:0000256" key="9">
    <source>
        <dbReference type="RuleBase" id="RU003465"/>
    </source>
</evidence>
<proteinExistence type="inferred from homology"/>
<evidence type="ECO:0000259" key="11">
    <source>
        <dbReference type="PROSITE" id="PS51746"/>
    </source>
</evidence>
<evidence type="ECO:0000313" key="13">
    <source>
        <dbReference type="RefSeq" id="XP_017891842.1"/>
    </source>
</evidence>
<dbReference type="SMART" id="SM00332">
    <property type="entry name" value="PP2Cc"/>
    <property type="match status" value="1"/>
</dbReference>
<feature type="compositionally biased region" description="Acidic residues" evidence="10">
    <location>
        <begin position="365"/>
        <end position="380"/>
    </location>
</feature>
<feature type="compositionally biased region" description="Polar residues" evidence="10">
    <location>
        <begin position="155"/>
        <end position="164"/>
    </location>
</feature>
<evidence type="ECO:0000256" key="2">
    <source>
        <dbReference type="ARBA" id="ARBA00006702"/>
    </source>
</evidence>
<evidence type="ECO:0000256" key="3">
    <source>
        <dbReference type="ARBA" id="ARBA00013081"/>
    </source>
</evidence>
<evidence type="ECO:0000256" key="8">
    <source>
        <dbReference type="ARBA" id="ARBA00023211"/>
    </source>
</evidence>
<feature type="compositionally biased region" description="Basic and acidic residues" evidence="10">
    <location>
        <begin position="306"/>
        <end position="315"/>
    </location>
</feature>
<dbReference type="RefSeq" id="XP_017891842.1">
    <property type="nucleotide sequence ID" value="XM_018036353.2"/>
</dbReference>
<dbReference type="InterPro" id="IPR000222">
    <property type="entry name" value="PP2C_BS"/>
</dbReference>
<dbReference type="EC" id="3.1.3.16" evidence="3"/>
<gene>
    <name evidence="13" type="primary">LOC108632055</name>
</gene>
<dbReference type="GO" id="GO:0046872">
    <property type="term" value="F:metal ion binding"/>
    <property type="evidence" value="ECO:0007669"/>
    <property type="project" value="UniProtKB-KW"/>
</dbReference>
<dbReference type="GO" id="GO:0004722">
    <property type="term" value="F:protein serine/threonine phosphatase activity"/>
    <property type="evidence" value="ECO:0007669"/>
    <property type="project" value="UniProtKB-EC"/>
</dbReference>
<dbReference type="PROSITE" id="PS51746">
    <property type="entry name" value="PPM_2"/>
    <property type="match status" value="1"/>
</dbReference>
<protein>
    <recommendedName>
        <fullName evidence="3">protein-serine/threonine phosphatase</fullName>
        <ecNumber evidence="3">3.1.3.16</ecNumber>
    </recommendedName>
</protein>
<dbReference type="PANTHER" id="PTHR13832">
    <property type="entry name" value="PROTEIN PHOSPHATASE 2C"/>
    <property type="match status" value="1"/>
</dbReference>
<evidence type="ECO:0000256" key="4">
    <source>
        <dbReference type="ARBA" id="ARBA00022723"/>
    </source>
</evidence>
<feature type="compositionally biased region" description="Polar residues" evidence="10">
    <location>
        <begin position="205"/>
        <end position="226"/>
    </location>
</feature>
<name>A0AAJ7JFR7_9HYME</name>
<feature type="domain" description="PPM-type phosphatase" evidence="11">
    <location>
        <begin position="23"/>
        <end position="612"/>
    </location>
</feature>
<dbReference type="PANTHER" id="PTHR13832:SF803">
    <property type="entry name" value="PROTEIN PHOSPHATASE 1G"/>
    <property type="match status" value="1"/>
</dbReference>
<sequence>MGAYLSEPITKKVSSDEVGKSVAFGASSMQGWRISQEDAHNCCIEFDDNVSLFAVYDGHGGHEVATYCASNLPEFIKQTEAYKKGEIRQALIDAFLGFDATLEKPEVVSILKELAGTSTADKKQDDVNESDEEENVNNLCMEATMPLEEVMAKYQSESNPTLKNMKNETCNKRPCSASPYVHGRRGREKASSSSGAGCSSSSSSWNTNETDVSSSSQPCGSTLSSTMERKDSECPGSNEAEQVLDSTTSNGNAHASPPVESTADVEATKAADMPDSSEDVNTKVTSPGKITCTQSNENEVELNGGESKRIEDADSSKGGGDNVSSSSCTPVENGDAGQQERITSTGRRRITPVTLYRTLLKKDNEDSEDDDDDDENDETFDGVPESFSDEDDMEDVDEDESDEDEDEEDEDGDGNIDDNEDDDDDNEGLMMDTEEPGYDSGCTAVVAVLKGNELYVANAGDSRCVLCRDGQAVELSLDHKPEDEPEMERIVKAGGKVTADGRVNGGLNLSRALGDHAYKQNADLPPQEQMISALPDVRHTTIDPEKDEFMILACDGIWNFMSSQDVIQFIRSRLHYNKLSKICEELFDYCLAPDTCGDGTGCDNMTAVIVRFNPTADTVTNSTVAEVCTVQRPLSMSDHAEERNECIMQEEAMKSCKRLKTEATITMNFERILDSDRYQLRQIICKVC</sequence>
<evidence type="ECO:0000256" key="1">
    <source>
        <dbReference type="ARBA" id="ARBA00001936"/>
    </source>
</evidence>
<reference evidence="13" key="1">
    <citation type="submission" date="2025-08" db="UniProtKB">
        <authorList>
            <consortium name="RefSeq"/>
        </authorList>
    </citation>
    <scope>IDENTIFICATION</scope>
    <source>
        <tissue evidence="13">Whole body</tissue>
    </source>
</reference>
<dbReference type="InterPro" id="IPR001932">
    <property type="entry name" value="PPM-type_phosphatase-like_dom"/>
</dbReference>
<feature type="compositionally biased region" description="Polar residues" evidence="10">
    <location>
        <begin position="244"/>
        <end position="253"/>
    </location>
</feature>
<dbReference type="InterPro" id="IPR015655">
    <property type="entry name" value="PP2C"/>
</dbReference>
<evidence type="ECO:0000313" key="12">
    <source>
        <dbReference type="Proteomes" id="UP000694925"/>
    </source>
</evidence>
<evidence type="ECO:0000256" key="5">
    <source>
        <dbReference type="ARBA" id="ARBA00022801"/>
    </source>
</evidence>
<dbReference type="AlphaFoldDB" id="A0AAJ7JFR7"/>